<dbReference type="AlphaFoldDB" id="A0AA35Q003"/>
<sequence length="70" mass="7781">MARRMEAKLKFSAGLVINLTLARRPDPTELDSETVAVGEQAELVPPVERPSSFLGWIQDLLLITNFIIDS</sequence>
<evidence type="ECO:0000313" key="2">
    <source>
        <dbReference type="Proteomes" id="UP001160390"/>
    </source>
</evidence>
<comment type="caution">
    <text evidence="1">The sequence shown here is derived from an EMBL/GenBank/DDBJ whole genome shotgun (WGS) entry which is preliminary data.</text>
</comment>
<name>A0AA35Q003_9HYPO</name>
<dbReference type="EMBL" id="CABFNP030000902">
    <property type="protein sequence ID" value="CAI6089026.1"/>
    <property type="molecule type" value="Genomic_DNA"/>
</dbReference>
<organism evidence="1 2">
    <name type="scientific">Clonostachys chloroleuca</name>
    <dbReference type="NCBI Taxonomy" id="1926264"/>
    <lineage>
        <taxon>Eukaryota</taxon>
        <taxon>Fungi</taxon>
        <taxon>Dikarya</taxon>
        <taxon>Ascomycota</taxon>
        <taxon>Pezizomycotina</taxon>
        <taxon>Sordariomycetes</taxon>
        <taxon>Hypocreomycetidae</taxon>
        <taxon>Hypocreales</taxon>
        <taxon>Bionectriaceae</taxon>
        <taxon>Clonostachys</taxon>
    </lineage>
</organism>
<protein>
    <submittedName>
        <fullName evidence="1">Uncharacterized protein</fullName>
    </submittedName>
</protein>
<dbReference type="Proteomes" id="UP001160390">
    <property type="component" value="Unassembled WGS sequence"/>
</dbReference>
<proteinExistence type="predicted"/>
<keyword evidence="2" id="KW-1185">Reference proteome</keyword>
<reference evidence="1" key="1">
    <citation type="submission" date="2023-01" db="EMBL/GenBank/DDBJ databases">
        <authorList>
            <person name="Piombo E."/>
        </authorList>
    </citation>
    <scope>NUCLEOTIDE SEQUENCE</scope>
</reference>
<accession>A0AA35Q003</accession>
<evidence type="ECO:0000313" key="1">
    <source>
        <dbReference type="EMBL" id="CAI6089026.1"/>
    </source>
</evidence>
<gene>
    <name evidence="1" type="ORF">CCHLO57077_00013795</name>
</gene>